<reference evidence="12 13" key="1">
    <citation type="submission" date="2016-10" db="EMBL/GenBank/DDBJ databases">
        <authorList>
            <person name="de Groot N.N."/>
        </authorList>
    </citation>
    <scope>NUCLEOTIDE SEQUENCE [LARGE SCALE GENOMIC DNA]</scope>
    <source>
        <strain evidence="12 13">DSM 1736</strain>
    </source>
</reference>
<dbReference type="Pfam" id="PF17200">
    <property type="entry name" value="sCache_2"/>
    <property type="match status" value="1"/>
</dbReference>
<evidence type="ECO:0000256" key="3">
    <source>
        <dbReference type="ARBA" id="ARBA00022692"/>
    </source>
</evidence>
<evidence type="ECO:0000259" key="11">
    <source>
        <dbReference type="PROSITE" id="PS50885"/>
    </source>
</evidence>
<dbReference type="SMART" id="SM00283">
    <property type="entry name" value="MA"/>
    <property type="match status" value="1"/>
</dbReference>
<gene>
    <name evidence="12" type="ORF">SAMN04488502_102227</name>
</gene>
<evidence type="ECO:0000256" key="4">
    <source>
        <dbReference type="ARBA" id="ARBA00022989"/>
    </source>
</evidence>
<dbReference type="AlphaFoldDB" id="A0A1G9QLZ5"/>
<dbReference type="SMART" id="SM01049">
    <property type="entry name" value="Cache_2"/>
    <property type="match status" value="1"/>
</dbReference>
<dbReference type="InterPro" id="IPR003660">
    <property type="entry name" value="HAMP_dom"/>
</dbReference>
<dbReference type="InterPro" id="IPR004089">
    <property type="entry name" value="MCPsignal_dom"/>
</dbReference>
<dbReference type="GO" id="GO:0005886">
    <property type="term" value="C:plasma membrane"/>
    <property type="evidence" value="ECO:0007669"/>
    <property type="project" value="UniProtKB-SubCell"/>
</dbReference>
<keyword evidence="3 9" id="KW-0812">Transmembrane</keyword>
<dbReference type="Gene3D" id="3.30.450.20">
    <property type="entry name" value="PAS domain"/>
    <property type="match status" value="1"/>
</dbReference>
<keyword evidence="5 9" id="KW-0472">Membrane</keyword>
<dbReference type="Pfam" id="PF00015">
    <property type="entry name" value="MCPsignal"/>
    <property type="match status" value="1"/>
</dbReference>
<dbReference type="PROSITE" id="PS50885">
    <property type="entry name" value="HAMP"/>
    <property type="match status" value="1"/>
</dbReference>
<dbReference type="InterPro" id="IPR004090">
    <property type="entry name" value="Chemotax_Me-accpt_rcpt"/>
</dbReference>
<evidence type="ECO:0000313" key="13">
    <source>
        <dbReference type="Proteomes" id="UP000214880"/>
    </source>
</evidence>
<dbReference type="GO" id="GO:0007165">
    <property type="term" value="P:signal transduction"/>
    <property type="evidence" value="ECO:0007669"/>
    <property type="project" value="UniProtKB-KW"/>
</dbReference>
<evidence type="ECO:0000313" key="12">
    <source>
        <dbReference type="EMBL" id="SDM12052.1"/>
    </source>
</evidence>
<dbReference type="OrthoDB" id="9810264at2"/>
<dbReference type="Gene3D" id="1.10.287.950">
    <property type="entry name" value="Methyl-accepting chemotaxis protein"/>
    <property type="match status" value="1"/>
</dbReference>
<dbReference type="PRINTS" id="PR00260">
    <property type="entry name" value="CHEMTRNSDUCR"/>
</dbReference>
<evidence type="ECO:0000256" key="9">
    <source>
        <dbReference type="SAM" id="Phobius"/>
    </source>
</evidence>
<accession>A0A1G9QLZ5</accession>
<dbReference type="Pfam" id="PF00672">
    <property type="entry name" value="HAMP"/>
    <property type="match status" value="1"/>
</dbReference>
<dbReference type="CDD" id="cd06225">
    <property type="entry name" value="HAMP"/>
    <property type="match status" value="1"/>
</dbReference>
<evidence type="ECO:0000256" key="6">
    <source>
        <dbReference type="ARBA" id="ARBA00023224"/>
    </source>
</evidence>
<keyword evidence="4 9" id="KW-1133">Transmembrane helix</keyword>
<dbReference type="EMBL" id="FNHB01000002">
    <property type="protein sequence ID" value="SDM12052.1"/>
    <property type="molecule type" value="Genomic_DNA"/>
</dbReference>
<proteinExistence type="inferred from homology"/>
<evidence type="ECO:0000256" key="5">
    <source>
        <dbReference type="ARBA" id="ARBA00023136"/>
    </source>
</evidence>
<comment type="subcellular location">
    <subcellularLocation>
        <location evidence="1">Cell membrane</location>
        <topology evidence="1">Multi-pass membrane protein</topology>
    </subcellularLocation>
</comment>
<dbReference type="GO" id="GO:0006935">
    <property type="term" value="P:chemotaxis"/>
    <property type="evidence" value="ECO:0007669"/>
    <property type="project" value="InterPro"/>
</dbReference>
<dbReference type="PROSITE" id="PS50111">
    <property type="entry name" value="CHEMOTAXIS_TRANSDUC_2"/>
    <property type="match status" value="1"/>
</dbReference>
<evidence type="ECO:0000256" key="7">
    <source>
        <dbReference type="ARBA" id="ARBA00029447"/>
    </source>
</evidence>
<keyword evidence="13" id="KW-1185">Reference proteome</keyword>
<comment type="similarity">
    <text evidence="7">Belongs to the methyl-accepting chemotaxis (MCP) protein family.</text>
</comment>
<evidence type="ECO:0000259" key="10">
    <source>
        <dbReference type="PROSITE" id="PS50111"/>
    </source>
</evidence>
<dbReference type="GO" id="GO:0004888">
    <property type="term" value="F:transmembrane signaling receptor activity"/>
    <property type="evidence" value="ECO:0007669"/>
    <property type="project" value="InterPro"/>
</dbReference>
<evidence type="ECO:0000256" key="1">
    <source>
        <dbReference type="ARBA" id="ARBA00004651"/>
    </source>
</evidence>
<dbReference type="PANTHER" id="PTHR32089">
    <property type="entry name" value="METHYL-ACCEPTING CHEMOTAXIS PROTEIN MCPB"/>
    <property type="match status" value="1"/>
</dbReference>
<feature type="domain" description="Methyl-accepting transducer" evidence="10">
    <location>
        <begin position="302"/>
        <end position="573"/>
    </location>
</feature>
<organism evidence="12 13">
    <name type="scientific">Dendrosporobacter quercicolus</name>
    <dbReference type="NCBI Taxonomy" id="146817"/>
    <lineage>
        <taxon>Bacteria</taxon>
        <taxon>Bacillati</taxon>
        <taxon>Bacillota</taxon>
        <taxon>Negativicutes</taxon>
        <taxon>Selenomonadales</taxon>
        <taxon>Sporomusaceae</taxon>
        <taxon>Dendrosporobacter</taxon>
    </lineage>
</organism>
<feature type="transmembrane region" description="Helical" evidence="9">
    <location>
        <begin position="203"/>
        <end position="227"/>
    </location>
</feature>
<dbReference type="SMART" id="SM00304">
    <property type="entry name" value="HAMP"/>
    <property type="match status" value="1"/>
</dbReference>
<dbReference type="SUPFAM" id="SSF58104">
    <property type="entry name" value="Methyl-accepting chemotaxis protein (MCP) signaling domain"/>
    <property type="match status" value="1"/>
</dbReference>
<dbReference type="PANTHER" id="PTHR32089:SF112">
    <property type="entry name" value="LYSOZYME-LIKE PROTEIN-RELATED"/>
    <property type="match status" value="1"/>
</dbReference>
<feature type="domain" description="HAMP" evidence="11">
    <location>
        <begin position="230"/>
        <end position="283"/>
    </location>
</feature>
<sequence>MTKLKYKLMAALITVGLVCVLILSGYNVFDSYQKNQTDIKEYRSILYEQFDRSIKLQVETAHSLVQEIHTQQQQGLLSENEAKKRAADLIRSLRFDQGNYFWIDTTKGINVVLLGRPVEGTSRVQDVDAKGNKYIADIIANGSKSGGGFSDYFFPKPNEVNPLPKRSYSLLFQPYQWVIGTGNWVDDIEQIVAAKEAGNRRELLYHLGIVGAIGFTGLLIAVFMALYMSKKIAQPIVLVAERVEQIARGNLSAPDLTVSSRDEIGILENAFNDMKLNLRNLIQQAANSANQLAAASEQLTATSDQAAQASSQVAGSTTEVAGGAARQVKIVDGASAVVEQMAQNIDRIVAKVKDVASGTQKSAGVAGDGGKAIQSAITQMANIEKTVKDSAAVVVKLGTRSQEIGQIVNTIAGIAGQTNLLALNAAIEAARAGEQGRGFAVVADEVRKLAEQSQEAARQISDMILEIQTDTSQAVEAMTAGTHEVNIGTEVVGNAGKAFDDIIYVVEQVSSQTSEVLNSVHQLTEDGKEIDGAMQNIAEVSRATAAETQTVSAATEEQSASMQEIASASQSLSQLAETLQNAVARFHL</sequence>
<dbReference type="InterPro" id="IPR033480">
    <property type="entry name" value="sCache_2"/>
</dbReference>
<keyword evidence="6 8" id="KW-0807">Transducer</keyword>
<name>A0A1G9QLZ5_9FIRM</name>
<evidence type="ECO:0000256" key="8">
    <source>
        <dbReference type="PROSITE-ProRule" id="PRU00284"/>
    </source>
</evidence>
<dbReference type="STRING" id="146817.SAMN04488502_102227"/>
<keyword evidence="2" id="KW-1003">Cell membrane</keyword>
<dbReference type="Gene3D" id="6.10.340.10">
    <property type="match status" value="1"/>
</dbReference>
<dbReference type="CDD" id="cd11386">
    <property type="entry name" value="MCP_signal"/>
    <property type="match status" value="1"/>
</dbReference>
<dbReference type="RefSeq" id="WP_092070558.1">
    <property type="nucleotide sequence ID" value="NZ_FNHB01000002.1"/>
</dbReference>
<dbReference type="Proteomes" id="UP000214880">
    <property type="component" value="Unassembled WGS sequence"/>
</dbReference>
<protein>
    <submittedName>
        <fullName evidence="12">Methyl-accepting chemotaxis sensory transducer with Cache sensor</fullName>
    </submittedName>
</protein>
<evidence type="ECO:0000256" key="2">
    <source>
        <dbReference type="ARBA" id="ARBA00022475"/>
    </source>
</evidence>